<dbReference type="GO" id="GO:0071949">
    <property type="term" value="F:FAD binding"/>
    <property type="evidence" value="ECO:0007669"/>
    <property type="project" value="TreeGrafter"/>
</dbReference>
<evidence type="ECO:0000256" key="4">
    <source>
        <dbReference type="ARBA" id="ARBA00022630"/>
    </source>
</evidence>
<keyword evidence="5" id="KW-0274">FAD</keyword>
<dbReference type="UniPathway" id="UPA00193"/>
<evidence type="ECO:0000256" key="2">
    <source>
        <dbReference type="ARBA" id="ARBA00004777"/>
    </source>
</evidence>
<sequence length="74" mass="8518">MKISDTINDFKAQGKTFYSFEFFPPKSDYALDNLYSRIDRMASLQPAYIDITWGAGGSTAKRTLEMSKTIQKYF</sequence>
<dbReference type="PANTHER" id="PTHR45754">
    <property type="entry name" value="METHYLENETETRAHYDROFOLATE REDUCTASE"/>
    <property type="match status" value="1"/>
</dbReference>
<dbReference type="InterPro" id="IPR029041">
    <property type="entry name" value="FAD-linked_oxidoreductase-like"/>
</dbReference>
<evidence type="ECO:0000256" key="5">
    <source>
        <dbReference type="ARBA" id="ARBA00022827"/>
    </source>
</evidence>
<comment type="pathway">
    <text evidence="2">One-carbon metabolism; tetrahydrofolate interconversion.</text>
</comment>
<dbReference type="Pfam" id="PF02219">
    <property type="entry name" value="MTHFR"/>
    <property type="match status" value="1"/>
</dbReference>
<keyword evidence="6" id="KW-0560">Oxidoreductase</keyword>
<accession>A0A382Y5W8</accession>
<dbReference type="PANTHER" id="PTHR45754:SF3">
    <property type="entry name" value="METHYLENETETRAHYDROFOLATE REDUCTASE (NADPH)"/>
    <property type="match status" value="1"/>
</dbReference>
<proteinExistence type="inferred from homology"/>
<keyword evidence="4" id="KW-0285">Flavoprotein</keyword>
<evidence type="ECO:0000256" key="6">
    <source>
        <dbReference type="ARBA" id="ARBA00023002"/>
    </source>
</evidence>
<name>A0A382Y5W8_9ZZZZ</name>
<dbReference type="GO" id="GO:0035999">
    <property type="term" value="P:tetrahydrofolate interconversion"/>
    <property type="evidence" value="ECO:0007669"/>
    <property type="project" value="UniProtKB-UniPathway"/>
</dbReference>
<evidence type="ECO:0000256" key="1">
    <source>
        <dbReference type="ARBA" id="ARBA00001974"/>
    </source>
</evidence>
<dbReference type="EMBL" id="UINC01173151">
    <property type="protein sequence ID" value="SVD78594.1"/>
    <property type="molecule type" value="Genomic_DNA"/>
</dbReference>
<dbReference type="Gene3D" id="3.20.20.220">
    <property type="match status" value="1"/>
</dbReference>
<dbReference type="GO" id="GO:0004489">
    <property type="term" value="F:methylenetetrahydrofolate reductase [NAD(P)H] activity"/>
    <property type="evidence" value="ECO:0007669"/>
    <property type="project" value="InterPro"/>
</dbReference>
<evidence type="ECO:0000256" key="3">
    <source>
        <dbReference type="ARBA" id="ARBA00006743"/>
    </source>
</evidence>
<organism evidence="7">
    <name type="scientific">marine metagenome</name>
    <dbReference type="NCBI Taxonomy" id="408172"/>
    <lineage>
        <taxon>unclassified sequences</taxon>
        <taxon>metagenomes</taxon>
        <taxon>ecological metagenomes</taxon>
    </lineage>
</organism>
<feature type="non-terminal residue" evidence="7">
    <location>
        <position position="74"/>
    </location>
</feature>
<reference evidence="7" key="1">
    <citation type="submission" date="2018-05" db="EMBL/GenBank/DDBJ databases">
        <authorList>
            <person name="Lanie J.A."/>
            <person name="Ng W.-L."/>
            <person name="Kazmierczak K.M."/>
            <person name="Andrzejewski T.M."/>
            <person name="Davidsen T.M."/>
            <person name="Wayne K.J."/>
            <person name="Tettelin H."/>
            <person name="Glass J.I."/>
            <person name="Rusch D."/>
            <person name="Podicherti R."/>
            <person name="Tsui H.-C.T."/>
            <person name="Winkler M.E."/>
        </authorList>
    </citation>
    <scope>NUCLEOTIDE SEQUENCE</scope>
</reference>
<dbReference type="InterPro" id="IPR003171">
    <property type="entry name" value="Mehydrof_redctse-like"/>
</dbReference>
<comment type="similarity">
    <text evidence="3">Belongs to the methylenetetrahydrofolate reductase family.</text>
</comment>
<dbReference type="AlphaFoldDB" id="A0A382Y5W8"/>
<evidence type="ECO:0000313" key="7">
    <source>
        <dbReference type="EMBL" id="SVD78594.1"/>
    </source>
</evidence>
<dbReference type="GO" id="GO:0009086">
    <property type="term" value="P:methionine biosynthetic process"/>
    <property type="evidence" value="ECO:0007669"/>
    <property type="project" value="TreeGrafter"/>
</dbReference>
<dbReference type="GO" id="GO:0005829">
    <property type="term" value="C:cytosol"/>
    <property type="evidence" value="ECO:0007669"/>
    <property type="project" value="TreeGrafter"/>
</dbReference>
<dbReference type="SUPFAM" id="SSF51730">
    <property type="entry name" value="FAD-linked oxidoreductase"/>
    <property type="match status" value="1"/>
</dbReference>
<gene>
    <name evidence="7" type="ORF">METZ01_LOCUS431448</name>
</gene>
<protein>
    <submittedName>
        <fullName evidence="7">Uncharacterized protein</fullName>
    </submittedName>
</protein>
<comment type="cofactor">
    <cofactor evidence="1">
        <name>FAD</name>
        <dbReference type="ChEBI" id="CHEBI:57692"/>
    </cofactor>
</comment>